<keyword evidence="3" id="KW-0238">DNA-binding</keyword>
<dbReference type="SUPFAM" id="SSF109604">
    <property type="entry name" value="HD-domain/PDEase-like"/>
    <property type="match status" value="1"/>
</dbReference>
<dbReference type="Gene3D" id="1.10.3210.10">
    <property type="entry name" value="Hypothetical protein af1432"/>
    <property type="match status" value="1"/>
</dbReference>
<evidence type="ECO:0000259" key="7">
    <source>
        <dbReference type="PROSITE" id="PS51294"/>
    </source>
</evidence>
<sequence length="693" mass="77278">MAVPTIALYTTPPYEFDLKHSSSQATTKPIISGLLSLFSSSGDNLPSIRTVNDDLASSFAYSPFVSPFGSYLKRDHVHQSPVSVFQGPVSVSSSSSPSRDVSARVGSKRMFKGFVTHALNTCVDYNEPCVFNDSLVDKAFYEAEKAHRGQGDPYLQHCVETAVLLATVGANATVVAAGLLHDTLDDSFISYDYVLQTFGAGVADLVQGVSKLSHLSKLARESDTANRTMEADRLHTMFLAMADARAVLIKLADSAYVKEILRLCPAEMLVTLYKIPAFGSVDDFLSKVASVRGKLKKGGILDNDSAARIILQDWNEGTESSYIGSLKTMNELNPVEIPPSDPFAFDQSMLEKAEKKRRKKASKSAAMEEDAPYDFKVDYKGKQLNAIDVGEDEDDNEDGEKPVTTVEANQGEVTKINNHTSATNVSVPAGDCGFPASAQAFVEAIKKNQTYQKFLRDKLTKVVSRLEENKKLRERVKFLKGFQVDCRKRTGRALSHKKDPRFQLISVPKLRANASKKMDTSTHPINQGPAQNPQVAINKEAMLKYSVSLSREPWSKADNENLNKGIKQQIQEMMMQNLFSAQDPNSSNLDRMITRIKKREISPEEIRSFLPKVNWEQLASIYLTGRSGPECESRWRNCEDPLINRGQWTNVEEKKMLHCFSNRGFSNWIDIAKELKTNRTPYQCLSRFQRSLN</sequence>
<dbReference type="InterPro" id="IPR051575">
    <property type="entry name" value="Myb-like_DNA-bd"/>
</dbReference>
<dbReference type="Proteomes" id="UP001151760">
    <property type="component" value="Unassembled WGS sequence"/>
</dbReference>
<evidence type="ECO:0000256" key="2">
    <source>
        <dbReference type="ARBA" id="ARBA00023015"/>
    </source>
</evidence>
<evidence type="ECO:0000313" key="8">
    <source>
        <dbReference type="EMBL" id="GJS73679.1"/>
    </source>
</evidence>
<evidence type="ECO:0000256" key="3">
    <source>
        <dbReference type="ARBA" id="ARBA00023125"/>
    </source>
</evidence>
<evidence type="ECO:0000256" key="5">
    <source>
        <dbReference type="ARBA" id="ARBA00023242"/>
    </source>
</evidence>
<evidence type="ECO:0000313" key="9">
    <source>
        <dbReference type="Proteomes" id="UP001151760"/>
    </source>
</evidence>
<dbReference type="Pfam" id="PF00249">
    <property type="entry name" value="Myb_DNA-binding"/>
    <property type="match status" value="1"/>
</dbReference>
<dbReference type="InterPro" id="IPR003607">
    <property type="entry name" value="HD/PDEase_dom"/>
</dbReference>
<reference evidence="8" key="2">
    <citation type="submission" date="2022-01" db="EMBL/GenBank/DDBJ databases">
        <authorList>
            <person name="Yamashiro T."/>
            <person name="Shiraishi A."/>
            <person name="Satake H."/>
            <person name="Nakayama K."/>
        </authorList>
    </citation>
    <scope>NUCLEOTIDE SEQUENCE</scope>
</reference>
<proteinExistence type="predicted"/>
<keyword evidence="9" id="KW-1185">Reference proteome</keyword>
<dbReference type="EMBL" id="BQNB010010172">
    <property type="protein sequence ID" value="GJS73679.1"/>
    <property type="molecule type" value="Genomic_DNA"/>
</dbReference>
<dbReference type="PANTHER" id="PTHR46621:SF1">
    <property type="entry name" value="SNRNA-ACTIVATING PROTEIN COMPLEX SUBUNIT 4"/>
    <property type="match status" value="1"/>
</dbReference>
<gene>
    <name evidence="8" type="ORF">Tco_0706520</name>
</gene>
<dbReference type="InterPro" id="IPR009057">
    <property type="entry name" value="Homeodomain-like_sf"/>
</dbReference>
<protein>
    <submittedName>
        <fullName evidence="8">Myb domain protein 4r1</fullName>
    </submittedName>
</protein>
<dbReference type="InterPro" id="IPR017930">
    <property type="entry name" value="Myb_dom"/>
</dbReference>
<dbReference type="PROSITE" id="PS51294">
    <property type="entry name" value="HTH_MYB"/>
    <property type="match status" value="1"/>
</dbReference>
<dbReference type="SMART" id="SM00717">
    <property type="entry name" value="SANT"/>
    <property type="match status" value="2"/>
</dbReference>
<dbReference type="PROSITE" id="PS50090">
    <property type="entry name" value="MYB_LIKE"/>
    <property type="match status" value="1"/>
</dbReference>
<dbReference type="SMART" id="SM00471">
    <property type="entry name" value="HDc"/>
    <property type="match status" value="1"/>
</dbReference>
<comment type="caution">
    <text evidence="8">The sequence shown here is derived from an EMBL/GenBank/DDBJ whole genome shotgun (WGS) entry which is preliminary data.</text>
</comment>
<organism evidence="8 9">
    <name type="scientific">Tanacetum coccineum</name>
    <dbReference type="NCBI Taxonomy" id="301880"/>
    <lineage>
        <taxon>Eukaryota</taxon>
        <taxon>Viridiplantae</taxon>
        <taxon>Streptophyta</taxon>
        <taxon>Embryophyta</taxon>
        <taxon>Tracheophyta</taxon>
        <taxon>Spermatophyta</taxon>
        <taxon>Magnoliopsida</taxon>
        <taxon>eudicotyledons</taxon>
        <taxon>Gunneridae</taxon>
        <taxon>Pentapetalae</taxon>
        <taxon>asterids</taxon>
        <taxon>campanulids</taxon>
        <taxon>Asterales</taxon>
        <taxon>Asteraceae</taxon>
        <taxon>Asteroideae</taxon>
        <taxon>Anthemideae</taxon>
        <taxon>Anthemidinae</taxon>
        <taxon>Tanacetum</taxon>
    </lineage>
</organism>
<dbReference type="Gene3D" id="1.10.10.60">
    <property type="entry name" value="Homeodomain-like"/>
    <property type="match status" value="1"/>
</dbReference>
<keyword evidence="5" id="KW-0539">Nucleus</keyword>
<accession>A0ABQ4Y7L6</accession>
<feature type="domain" description="Myb-like" evidence="6">
    <location>
        <begin position="640"/>
        <end position="692"/>
    </location>
</feature>
<dbReference type="InterPro" id="IPR001005">
    <property type="entry name" value="SANT/Myb"/>
</dbReference>
<name>A0ABQ4Y7L6_9ASTR</name>
<dbReference type="PANTHER" id="PTHR46621">
    <property type="entry name" value="SNRNA-ACTIVATING PROTEIN COMPLEX SUBUNIT 4"/>
    <property type="match status" value="1"/>
</dbReference>
<keyword evidence="2" id="KW-0805">Transcription regulation</keyword>
<evidence type="ECO:0000256" key="4">
    <source>
        <dbReference type="ARBA" id="ARBA00023163"/>
    </source>
</evidence>
<evidence type="ECO:0000256" key="1">
    <source>
        <dbReference type="ARBA" id="ARBA00004123"/>
    </source>
</evidence>
<comment type="subcellular location">
    <subcellularLocation>
        <location evidence="1">Nucleus</location>
    </subcellularLocation>
</comment>
<dbReference type="Pfam" id="PF13328">
    <property type="entry name" value="HD_4"/>
    <property type="match status" value="1"/>
</dbReference>
<reference evidence="8" key="1">
    <citation type="journal article" date="2022" name="Int. J. Mol. Sci.">
        <title>Draft Genome of Tanacetum Coccineum: Genomic Comparison of Closely Related Tanacetum-Family Plants.</title>
        <authorList>
            <person name="Yamashiro T."/>
            <person name="Shiraishi A."/>
            <person name="Nakayama K."/>
            <person name="Satake H."/>
        </authorList>
    </citation>
    <scope>NUCLEOTIDE SEQUENCE</scope>
</reference>
<dbReference type="SUPFAM" id="SSF46689">
    <property type="entry name" value="Homeodomain-like"/>
    <property type="match status" value="1"/>
</dbReference>
<evidence type="ECO:0000259" key="6">
    <source>
        <dbReference type="PROSITE" id="PS50090"/>
    </source>
</evidence>
<feature type="domain" description="HTH myb-type" evidence="7">
    <location>
        <begin position="640"/>
        <end position="693"/>
    </location>
</feature>
<keyword evidence="4" id="KW-0804">Transcription</keyword>